<dbReference type="RefSeq" id="YP_009297094.1">
    <property type="nucleotide sequence ID" value="NC_031174.1"/>
</dbReference>
<geneLocation type="plastid" evidence="6"/>
<evidence type="ECO:0000256" key="2">
    <source>
        <dbReference type="ARBA" id="ARBA00010985"/>
    </source>
</evidence>
<evidence type="ECO:0000256" key="4">
    <source>
        <dbReference type="ARBA" id="ARBA00022640"/>
    </source>
</evidence>
<evidence type="ECO:0000256" key="5">
    <source>
        <dbReference type="SAM" id="Phobius"/>
    </source>
</evidence>
<comment type="subcellular location">
    <subcellularLocation>
        <location evidence="1">Plastid</location>
    </subcellularLocation>
</comment>
<evidence type="ECO:0000256" key="3">
    <source>
        <dbReference type="ARBA" id="ARBA00021584"/>
    </source>
</evidence>
<keyword evidence="4 6" id="KW-0934">Plastid</keyword>
<comment type="similarity">
    <text evidence="2">Belongs to the ycf33 family.</text>
</comment>
<dbReference type="GO" id="GO:0009536">
    <property type="term" value="C:plastid"/>
    <property type="evidence" value="ECO:0007669"/>
    <property type="project" value="UniProtKB-SubCell"/>
</dbReference>
<dbReference type="GeneID" id="29073541"/>
<proteinExistence type="inferred from homology"/>
<organism evidence="6">
    <name type="scientific">Ceramothamnion japonicum</name>
    <name type="common">Red alga</name>
    <name type="synonym">Ceramium japonicum</name>
    <dbReference type="NCBI Taxonomy" id="218448"/>
    <lineage>
        <taxon>Eukaryota</taxon>
        <taxon>Rhodophyta</taxon>
        <taxon>Florideophyceae</taxon>
        <taxon>Rhodymeniophycidae</taxon>
        <taxon>Ceramiales</taxon>
        <taxon>Ceramiaceae</taxon>
        <taxon>Ceramothamnion</taxon>
    </lineage>
</organism>
<protein>
    <recommendedName>
        <fullName evidence="3">Uncharacterized protein ycf33</fullName>
    </recommendedName>
</protein>
<dbReference type="EMBL" id="KX284719">
    <property type="protein sequence ID" value="AOM66437.1"/>
    <property type="molecule type" value="Genomic_DNA"/>
</dbReference>
<keyword evidence="5" id="KW-0812">Transmembrane</keyword>
<reference evidence="6" key="1">
    <citation type="journal article" date="2016" name="BMC Biol.">
        <title>Parallel evolution of highly conserved plastid genome architecture in red seaweeds and seed plants.</title>
        <authorList>
            <person name="Lee J."/>
            <person name="Cho C.H."/>
            <person name="Park S.I."/>
            <person name="Choi J.W."/>
            <person name="Song H.S."/>
            <person name="West J.A."/>
            <person name="Bhattacharya D."/>
            <person name="Yoon H.S."/>
        </authorList>
    </citation>
    <scope>NUCLEOTIDE SEQUENCE</scope>
</reference>
<name>A0A1C9CDJ9_CERJP</name>
<sequence length="65" mass="7793">MNNFWNNIYKFPTFFISVVAGFFLVSIRPILQAFKNKKYIIPIIIIFNTIIYITYIILKKMLDIN</sequence>
<keyword evidence="5" id="KW-0472">Membrane</keyword>
<dbReference type="Pfam" id="PF05421">
    <property type="entry name" value="DUF751"/>
    <property type="match status" value="1"/>
</dbReference>
<dbReference type="AlphaFoldDB" id="A0A1C9CDJ9"/>
<feature type="transmembrane region" description="Helical" evidence="5">
    <location>
        <begin position="39"/>
        <end position="58"/>
    </location>
</feature>
<evidence type="ECO:0000313" key="6">
    <source>
        <dbReference type="EMBL" id="AOM66437.1"/>
    </source>
</evidence>
<accession>A0A1C9CDJ9</accession>
<keyword evidence="5" id="KW-1133">Transmembrane helix</keyword>
<feature type="transmembrane region" description="Helical" evidence="5">
    <location>
        <begin position="7"/>
        <end position="27"/>
    </location>
</feature>
<gene>
    <name evidence="6" type="primary">ycf33</name>
    <name evidence="6" type="ORF">Ceram_161</name>
</gene>
<evidence type="ECO:0000256" key="1">
    <source>
        <dbReference type="ARBA" id="ARBA00004474"/>
    </source>
</evidence>
<dbReference type="InterPro" id="IPR008470">
    <property type="entry name" value="Uncharacterised_Ycf33"/>
</dbReference>